<gene>
    <name evidence="3" type="ORF">B0I35DRAFT_408440</name>
</gene>
<dbReference type="PANTHER" id="PTHR39611">
    <property type="entry name" value="HYDROXYPROLINE-RICH GLYCOPROTEIN DZ-HRGP-RELATED"/>
    <property type="match status" value="1"/>
</dbReference>
<dbReference type="Pfam" id="PF24355">
    <property type="entry name" value="DUF7514"/>
    <property type="match status" value="1"/>
</dbReference>
<evidence type="ECO:0000313" key="4">
    <source>
        <dbReference type="Proteomes" id="UP000813444"/>
    </source>
</evidence>
<protein>
    <recommendedName>
        <fullName evidence="2">DUF7514 domain-containing protein</fullName>
    </recommendedName>
</protein>
<feature type="compositionally biased region" description="Polar residues" evidence="1">
    <location>
        <begin position="108"/>
        <end position="118"/>
    </location>
</feature>
<keyword evidence="4" id="KW-1185">Reference proteome</keyword>
<feature type="compositionally biased region" description="Polar residues" evidence="1">
    <location>
        <begin position="519"/>
        <end position="539"/>
    </location>
</feature>
<feature type="compositionally biased region" description="Low complexity" evidence="1">
    <location>
        <begin position="469"/>
        <end position="481"/>
    </location>
</feature>
<name>A0A8K0SSI9_9HYPO</name>
<feature type="compositionally biased region" description="Polar residues" evidence="1">
    <location>
        <begin position="58"/>
        <end position="69"/>
    </location>
</feature>
<reference evidence="3" key="1">
    <citation type="journal article" date="2021" name="Nat. Commun.">
        <title>Genetic determinants of endophytism in the Arabidopsis root mycobiome.</title>
        <authorList>
            <person name="Mesny F."/>
            <person name="Miyauchi S."/>
            <person name="Thiergart T."/>
            <person name="Pickel B."/>
            <person name="Atanasova L."/>
            <person name="Karlsson M."/>
            <person name="Huettel B."/>
            <person name="Barry K.W."/>
            <person name="Haridas S."/>
            <person name="Chen C."/>
            <person name="Bauer D."/>
            <person name="Andreopoulos W."/>
            <person name="Pangilinan J."/>
            <person name="LaButti K."/>
            <person name="Riley R."/>
            <person name="Lipzen A."/>
            <person name="Clum A."/>
            <person name="Drula E."/>
            <person name="Henrissat B."/>
            <person name="Kohler A."/>
            <person name="Grigoriev I.V."/>
            <person name="Martin F.M."/>
            <person name="Hacquard S."/>
        </authorList>
    </citation>
    <scope>NUCLEOTIDE SEQUENCE</scope>
    <source>
        <strain evidence="3">MPI-CAGE-CH-0235</strain>
    </source>
</reference>
<dbReference type="EMBL" id="JAGPNK010000006">
    <property type="protein sequence ID" value="KAH7319652.1"/>
    <property type="molecule type" value="Genomic_DNA"/>
</dbReference>
<dbReference type="OrthoDB" id="5413703at2759"/>
<feature type="region of interest" description="Disordered" evidence="1">
    <location>
        <begin position="369"/>
        <end position="391"/>
    </location>
</feature>
<sequence>MASPVMTSQQVDSLMQQLSMEKLKANIIDDIIARVKTEHSSRTNSTSGSAAGEDLCPSPQTDTSLSPTSAGRKPYQAWVEDEEVVLDSTSNKSFNSSEVTLRPPMWSSDASSEVSTAQSPSLSTSDLGSSVASNTSSSQRDSDSTSNGVHTPPSPRPVETKPRLSVHFDRRPVILHNRSLDGTFLSVPTRPPMPERASADSGMSAVDLKWGKLFDERGEPTKRLGHVLRGLAKYLNVKFTPVNTLVITPEKLSTFYDWYSIETEPNILRRCEYHLVQNQVNAKPCVPGLTPTGFEQWATLLIRAYPDREAKRLAHVMTDLPIEAEGSTFDGSLERLPKQLSRSLLPAKRHEKSYDLVKQSLAEWARSMGVSPPSSPIFVPPSPRESLSHLSVPDNVRRYVVEEPGNGQAPRSRKVREYHMCGRDNGGLRAEQYEKSNAASSRSQNDRHHRPHSPNIVNQYRSSAPAVNGQRSSSRRGSSSQPIPWSAAAHPVSNIVYQEGDRSRQDEYRFLQGRDPQVSLESQPRTPTESSSMLCNRPE</sequence>
<feature type="region of interest" description="Disordered" evidence="1">
    <location>
        <begin position="513"/>
        <end position="539"/>
    </location>
</feature>
<feature type="compositionally biased region" description="Low complexity" evidence="1">
    <location>
        <begin position="119"/>
        <end position="147"/>
    </location>
</feature>
<dbReference type="InterPro" id="IPR055936">
    <property type="entry name" value="DUF7514"/>
</dbReference>
<feature type="region of interest" description="Disordered" evidence="1">
    <location>
        <begin position="37"/>
        <end position="165"/>
    </location>
</feature>
<evidence type="ECO:0000256" key="1">
    <source>
        <dbReference type="SAM" id="MobiDB-lite"/>
    </source>
</evidence>
<feature type="region of interest" description="Disordered" evidence="1">
    <location>
        <begin position="398"/>
        <end position="417"/>
    </location>
</feature>
<feature type="domain" description="DUF7514" evidence="2">
    <location>
        <begin position="211"/>
        <end position="359"/>
    </location>
</feature>
<feature type="region of interest" description="Disordered" evidence="1">
    <location>
        <begin position="424"/>
        <end position="490"/>
    </location>
</feature>
<accession>A0A8K0SSI9</accession>
<comment type="caution">
    <text evidence="3">The sequence shown here is derived from an EMBL/GenBank/DDBJ whole genome shotgun (WGS) entry which is preliminary data.</text>
</comment>
<dbReference type="Proteomes" id="UP000813444">
    <property type="component" value="Unassembled WGS sequence"/>
</dbReference>
<proteinExistence type="predicted"/>
<organism evidence="3 4">
    <name type="scientific">Stachybotrys elegans</name>
    <dbReference type="NCBI Taxonomy" id="80388"/>
    <lineage>
        <taxon>Eukaryota</taxon>
        <taxon>Fungi</taxon>
        <taxon>Dikarya</taxon>
        <taxon>Ascomycota</taxon>
        <taxon>Pezizomycotina</taxon>
        <taxon>Sordariomycetes</taxon>
        <taxon>Hypocreomycetidae</taxon>
        <taxon>Hypocreales</taxon>
        <taxon>Stachybotryaceae</taxon>
        <taxon>Stachybotrys</taxon>
    </lineage>
</organism>
<dbReference type="AlphaFoldDB" id="A0A8K0SSI9"/>
<feature type="compositionally biased region" description="Polar residues" evidence="1">
    <location>
        <begin position="87"/>
        <end position="99"/>
    </location>
</feature>
<dbReference type="PANTHER" id="PTHR39611:SF1">
    <property type="entry name" value="HYDROXYPROLINE-RICH GLYCOPROTEIN DZ-HRGP"/>
    <property type="match status" value="1"/>
</dbReference>
<feature type="compositionally biased region" description="Pro residues" evidence="1">
    <location>
        <begin position="373"/>
        <end position="383"/>
    </location>
</feature>
<evidence type="ECO:0000259" key="2">
    <source>
        <dbReference type="Pfam" id="PF24355"/>
    </source>
</evidence>
<evidence type="ECO:0000313" key="3">
    <source>
        <dbReference type="EMBL" id="KAH7319652.1"/>
    </source>
</evidence>